<dbReference type="OrthoDB" id="5572844at2759"/>
<evidence type="ECO:0000256" key="1">
    <source>
        <dbReference type="SAM" id="MobiDB-lite"/>
    </source>
</evidence>
<dbReference type="GO" id="GO:0003677">
    <property type="term" value="F:DNA binding"/>
    <property type="evidence" value="ECO:0007669"/>
    <property type="project" value="TreeGrafter"/>
</dbReference>
<dbReference type="AlphaFoldDB" id="A0A8K0XUU8"/>
<name>A0A8K0XUU8_9AGAR</name>
<accession>A0A8K0XUU8</accession>
<dbReference type="PANTHER" id="PTHR28027:SF1">
    <property type="entry name" value="CAMP INDEPENDENT REGULATORY PROTEIN (AFU_ORTHOLOGUE AFUA_3G09640)"/>
    <property type="match status" value="1"/>
</dbReference>
<comment type="caution">
    <text evidence="2">The sequence shown here is derived from an EMBL/GenBank/DDBJ whole genome shotgun (WGS) entry which is preliminary data.</text>
</comment>
<protein>
    <submittedName>
        <fullName evidence="2">Gti1/Pac2 family-domain-containing protein</fullName>
    </submittedName>
</protein>
<sequence>MAQAHPPTFTGIAIHSIDEANRLFHVVRLGKAKLFTRRLSVEERRAIYTGCVFVWEERNPTLEATGEGIERWTDGRRWSCSRTKTGFLYYSEKMPEIADPIATAALSPNRLVKQTYSVWVDTLEGRRKWHLVAYYTEHTHKQLGSVDEIIRRILGGQAPVIPVDAYQPARQPKGGRNRQEEADDDDAPLAASSSDVSRDEPPRTPPSSSLEAKLIAVVDLDNLKLPEIQQPLPSRDPLYILHNCVAMCPDIYQAQNRGLLAADTSKDLAPLVYMRKTPYTPRHPLDNDALRSCDANSRWLSA</sequence>
<organism evidence="2 3">
    <name type="scientific">Cristinia sonorae</name>
    <dbReference type="NCBI Taxonomy" id="1940300"/>
    <lineage>
        <taxon>Eukaryota</taxon>
        <taxon>Fungi</taxon>
        <taxon>Dikarya</taxon>
        <taxon>Basidiomycota</taxon>
        <taxon>Agaricomycotina</taxon>
        <taxon>Agaricomycetes</taxon>
        <taxon>Agaricomycetidae</taxon>
        <taxon>Agaricales</taxon>
        <taxon>Pleurotineae</taxon>
        <taxon>Stephanosporaceae</taxon>
        <taxon>Cristinia</taxon>
    </lineage>
</organism>
<evidence type="ECO:0000313" key="2">
    <source>
        <dbReference type="EMBL" id="KAH8107765.1"/>
    </source>
</evidence>
<dbReference type="EMBL" id="JAEVFJ010000001">
    <property type="protein sequence ID" value="KAH8107765.1"/>
    <property type="molecule type" value="Genomic_DNA"/>
</dbReference>
<dbReference type="Pfam" id="PF09729">
    <property type="entry name" value="Gti1_Pac2"/>
    <property type="match status" value="1"/>
</dbReference>
<feature type="region of interest" description="Disordered" evidence="1">
    <location>
        <begin position="163"/>
        <end position="210"/>
    </location>
</feature>
<dbReference type="PANTHER" id="PTHR28027">
    <property type="entry name" value="TRANSCRIPTIONAL REGULATOR MIT1"/>
    <property type="match status" value="1"/>
</dbReference>
<dbReference type="Proteomes" id="UP000813824">
    <property type="component" value="Unassembled WGS sequence"/>
</dbReference>
<dbReference type="InterPro" id="IPR018608">
    <property type="entry name" value="Gti1/Pac2"/>
</dbReference>
<reference evidence="2" key="1">
    <citation type="journal article" date="2021" name="New Phytol.">
        <title>Evolutionary innovations through gain and loss of genes in the ectomycorrhizal Boletales.</title>
        <authorList>
            <person name="Wu G."/>
            <person name="Miyauchi S."/>
            <person name="Morin E."/>
            <person name="Kuo A."/>
            <person name="Drula E."/>
            <person name="Varga T."/>
            <person name="Kohler A."/>
            <person name="Feng B."/>
            <person name="Cao Y."/>
            <person name="Lipzen A."/>
            <person name="Daum C."/>
            <person name="Hundley H."/>
            <person name="Pangilinan J."/>
            <person name="Johnson J."/>
            <person name="Barry K."/>
            <person name="LaButti K."/>
            <person name="Ng V."/>
            <person name="Ahrendt S."/>
            <person name="Min B."/>
            <person name="Choi I.G."/>
            <person name="Park H."/>
            <person name="Plett J.M."/>
            <person name="Magnuson J."/>
            <person name="Spatafora J.W."/>
            <person name="Nagy L.G."/>
            <person name="Henrissat B."/>
            <person name="Grigoriev I.V."/>
            <person name="Yang Z.L."/>
            <person name="Xu J."/>
            <person name="Martin F.M."/>
        </authorList>
    </citation>
    <scope>NUCLEOTIDE SEQUENCE</scope>
    <source>
        <strain evidence="2">KKN 215</strain>
    </source>
</reference>
<proteinExistence type="predicted"/>
<gene>
    <name evidence="2" type="ORF">BXZ70DRAFT_1003206</name>
</gene>
<evidence type="ECO:0000313" key="3">
    <source>
        <dbReference type="Proteomes" id="UP000813824"/>
    </source>
</evidence>
<keyword evidence="3" id="KW-1185">Reference proteome</keyword>